<gene>
    <name evidence="1" type="ORF">GCM10025781_19220</name>
</gene>
<dbReference type="Proteomes" id="UP001501446">
    <property type="component" value="Unassembled WGS sequence"/>
</dbReference>
<name>A0ABP8X964_9MICC</name>
<sequence length="123" mass="13413">MATTSMPSWNSFFCSSSQSLNTFFERPGTMSSSLEGPVPSRIGVKSMITVTYLLPRRVWDHTCSSTPSTFTASNRVGSSISNWRPVSKIASLAVFQATSRPAAIRETDSPSMTTPFSAHRAAW</sequence>
<protein>
    <submittedName>
        <fullName evidence="1">Uncharacterized protein</fullName>
    </submittedName>
</protein>
<reference evidence="2" key="1">
    <citation type="journal article" date="2019" name="Int. J. Syst. Evol. Microbiol.">
        <title>The Global Catalogue of Microorganisms (GCM) 10K type strain sequencing project: providing services to taxonomists for standard genome sequencing and annotation.</title>
        <authorList>
            <consortium name="The Broad Institute Genomics Platform"/>
            <consortium name="The Broad Institute Genome Sequencing Center for Infectious Disease"/>
            <person name="Wu L."/>
            <person name="Ma J."/>
        </authorList>
    </citation>
    <scope>NUCLEOTIDE SEQUENCE [LARGE SCALE GENOMIC DNA]</scope>
    <source>
        <strain evidence="2">JCM 18958</strain>
    </source>
</reference>
<keyword evidence="2" id="KW-1185">Reference proteome</keyword>
<organism evidence="1 2">
    <name type="scientific">Kocuria gwangalliensis</name>
    <dbReference type="NCBI Taxonomy" id="501592"/>
    <lineage>
        <taxon>Bacteria</taxon>
        <taxon>Bacillati</taxon>
        <taxon>Actinomycetota</taxon>
        <taxon>Actinomycetes</taxon>
        <taxon>Micrococcales</taxon>
        <taxon>Micrococcaceae</taxon>
        <taxon>Kocuria</taxon>
    </lineage>
</organism>
<comment type="caution">
    <text evidence="1">The sequence shown here is derived from an EMBL/GenBank/DDBJ whole genome shotgun (WGS) entry which is preliminary data.</text>
</comment>
<accession>A0ABP8X964</accession>
<proteinExistence type="predicted"/>
<evidence type="ECO:0000313" key="2">
    <source>
        <dbReference type="Proteomes" id="UP001501446"/>
    </source>
</evidence>
<dbReference type="EMBL" id="BAABLN010000031">
    <property type="protein sequence ID" value="GAA4701053.1"/>
    <property type="molecule type" value="Genomic_DNA"/>
</dbReference>
<evidence type="ECO:0000313" key="1">
    <source>
        <dbReference type="EMBL" id="GAA4701053.1"/>
    </source>
</evidence>